<dbReference type="RefSeq" id="WP_128916139.1">
    <property type="nucleotide sequence ID" value="NZ_LBJC01000012.1"/>
</dbReference>
<sequence length="196" mass="21980">MAQGRIDHSTSLPAEPISPTEALELVRSQGSRSIDDAVADLNEWIRRKRVRLWCDDELVPPSFIMRSLVMVTVPDADGRPRVDVLPAGGIGWKSTGYTFKLDADEVRALLPPSSASVATGSDQAPKPREGTAEWVYEQMIADQSWRNGEPGYARRLYERRPACITAGEKRLANLISEHKAEVVKELLKREEERDKR</sequence>
<dbReference type="EMBL" id="LBJQ01000005">
    <property type="protein sequence ID" value="RXH38371.1"/>
    <property type="molecule type" value="Genomic_DNA"/>
</dbReference>
<evidence type="ECO:0000313" key="2">
    <source>
        <dbReference type="Proteomes" id="UP000289546"/>
    </source>
</evidence>
<proteinExistence type="predicted"/>
<protein>
    <submittedName>
        <fullName evidence="1">Uncharacterized protein</fullName>
    </submittedName>
</protein>
<keyword evidence="2" id="KW-1185">Reference proteome</keyword>
<accession>A0A4Q0SK06</accession>
<evidence type="ECO:0000313" key="1">
    <source>
        <dbReference type="EMBL" id="RXH38371.1"/>
    </source>
</evidence>
<dbReference type="OrthoDB" id="9773856at2"/>
<organism evidence="1 2">
    <name type="scientific">Bradyrhizobium nanningense</name>
    <dbReference type="NCBI Taxonomy" id="1325118"/>
    <lineage>
        <taxon>Bacteria</taxon>
        <taxon>Pseudomonadati</taxon>
        <taxon>Pseudomonadota</taxon>
        <taxon>Alphaproteobacteria</taxon>
        <taxon>Hyphomicrobiales</taxon>
        <taxon>Nitrobacteraceae</taxon>
        <taxon>Bradyrhizobium</taxon>
    </lineage>
</organism>
<name>A0A4Q0SK06_9BRAD</name>
<dbReference type="AlphaFoldDB" id="A0A4Q0SK06"/>
<gene>
    <name evidence="1" type="ORF">XH99_01005</name>
</gene>
<dbReference type="Proteomes" id="UP000289546">
    <property type="component" value="Unassembled WGS sequence"/>
</dbReference>
<comment type="caution">
    <text evidence="1">The sequence shown here is derived from an EMBL/GenBank/DDBJ whole genome shotgun (WGS) entry which is preliminary data.</text>
</comment>
<reference evidence="1 2" key="1">
    <citation type="submission" date="2015-04" db="EMBL/GenBank/DDBJ databases">
        <title>Comparative genomics of rhizobia nodulating Arachis hypogaea in China.</title>
        <authorList>
            <person name="Li Y."/>
        </authorList>
    </citation>
    <scope>NUCLEOTIDE SEQUENCE [LARGE SCALE GENOMIC DNA]</scope>
    <source>
        <strain evidence="1 2">CCBAU 51757</strain>
    </source>
</reference>